<sequence>MMRNAISIFGFLLLCGLDFDGHVANGDQPVSGGVSLVAVDSSTIEQLKVRLGDGKFGTSEISSVDHADFDQSLRVQLTTQPDNTWDAAFGVAITSPVKKDDVLLVGFWMRGAAKSGVGGAVAEFVFERFSEPYTKSVQFLAETPADGSWRQYWVRFKSLESYDAGQAGLNFQIGYQPETLEIGGITAKNFGAGFDADSLPNTELTYAGREPDASWRTEAAERIEQYRKRDIRMTLRDDDGNARAGSKAQVKLVRHAFDFGTAVSVPMLTGEGSDNDRYRETLKEYFNVGTIENGLKWQSWDSNWISHQATIDALHWMKQERFPARGHVMIWPGVRNLPEWVPTILDRPEALTRVLDGHIREMGFVTQGLVRDWDVLNEVFDNVELTATLGDEAMVGWFKTADEVASTADLYYNDYAGLVRGGFPTTHKAHFEQTVRYLIDNGAPIDGIGIQGHFGALLTPPERLVAELDHWHSLGLKVLITEYDVEVPGEPLKADFTRDFLTVCFSHPAVAGVLTWGFWEGAHWKPTAALFRKDWTPTAMGAEWIRLTKEEWTTEESLVADGNGNVQFRGFIGEYDVTVDGKTRRVNVDRDGVVEPLQ</sequence>
<keyword evidence="6 9" id="KW-0119">Carbohydrate metabolism</keyword>
<evidence type="ECO:0000256" key="2">
    <source>
        <dbReference type="ARBA" id="ARBA00007495"/>
    </source>
</evidence>
<protein>
    <recommendedName>
        <fullName evidence="9">Beta-xylanase</fullName>
        <ecNumber evidence="9">3.2.1.8</ecNumber>
    </recommendedName>
</protein>
<dbReference type="PANTHER" id="PTHR31490:SF88">
    <property type="entry name" value="BETA-XYLANASE"/>
    <property type="match status" value="1"/>
</dbReference>
<dbReference type="Pfam" id="PF00331">
    <property type="entry name" value="Glyco_hydro_10"/>
    <property type="match status" value="1"/>
</dbReference>
<evidence type="ECO:0000313" key="11">
    <source>
        <dbReference type="EMBL" id="TWU47411.1"/>
    </source>
</evidence>
<dbReference type="InterPro" id="IPR001000">
    <property type="entry name" value="GH10_dom"/>
</dbReference>
<dbReference type="SMART" id="SM00633">
    <property type="entry name" value="Glyco_10"/>
    <property type="match status" value="1"/>
</dbReference>
<dbReference type="PRINTS" id="PR00134">
    <property type="entry name" value="GLHYDRLASE10"/>
</dbReference>
<evidence type="ECO:0000256" key="7">
    <source>
        <dbReference type="ARBA" id="ARBA00023295"/>
    </source>
</evidence>
<comment type="caution">
    <text evidence="11">The sequence shown here is derived from an EMBL/GenBank/DDBJ whole genome shotgun (WGS) entry which is preliminary data.</text>
</comment>
<dbReference type="GO" id="GO:0045493">
    <property type="term" value="P:xylan catabolic process"/>
    <property type="evidence" value="ECO:0007669"/>
    <property type="project" value="UniProtKB-KW"/>
</dbReference>
<keyword evidence="12" id="KW-1185">Reference proteome</keyword>
<feature type="domain" description="GH10" evidence="10">
    <location>
        <begin position="262"/>
        <end position="547"/>
    </location>
</feature>
<dbReference type="AlphaFoldDB" id="A0A5C6EID1"/>
<organism evidence="11 12">
    <name type="scientific">Rubripirellula tenax</name>
    <dbReference type="NCBI Taxonomy" id="2528015"/>
    <lineage>
        <taxon>Bacteria</taxon>
        <taxon>Pseudomonadati</taxon>
        <taxon>Planctomycetota</taxon>
        <taxon>Planctomycetia</taxon>
        <taxon>Pirellulales</taxon>
        <taxon>Pirellulaceae</taxon>
        <taxon>Rubripirellula</taxon>
    </lineage>
</organism>
<evidence type="ECO:0000256" key="9">
    <source>
        <dbReference type="RuleBase" id="RU361174"/>
    </source>
</evidence>
<evidence type="ECO:0000256" key="6">
    <source>
        <dbReference type="ARBA" id="ARBA00023277"/>
    </source>
</evidence>
<keyword evidence="3 11" id="KW-0858">Xylan degradation</keyword>
<dbReference type="GO" id="GO:0031176">
    <property type="term" value="F:endo-1,4-beta-xylanase activity"/>
    <property type="evidence" value="ECO:0007669"/>
    <property type="project" value="UniProtKB-EC"/>
</dbReference>
<evidence type="ECO:0000256" key="4">
    <source>
        <dbReference type="ARBA" id="ARBA00022729"/>
    </source>
</evidence>
<comment type="similarity">
    <text evidence="2 9">Belongs to the glycosyl hydrolase 10 (cellulase F) family.</text>
</comment>
<accession>A0A5C6EID1</accession>
<dbReference type="Gene3D" id="3.20.20.80">
    <property type="entry name" value="Glycosidases"/>
    <property type="match status" value="1"/>
</dbReference>
<keyword evidence="7 9" id="KW-0326">Glycosidase</keyword>
<evidence type="ECO:0000256" key="3">
    <source>
        <dbReference type="ARBA" id="ARBA00022651"/>
    </source>
</evidence>
<proteinExistence type="inferred from homology"/>
<dbReference type="SUPFAM" id="SSF51445">
    <property type="entry name" value="(Trans)glycosidases"/>
    <property type="match status" value="1"/>
</dbReference>
<dbReference type="Proteomes" id="UP000318288">
    <property type="component" value="Unassembled WGS sequence"/>
</dbReference>
<keyword evidence="8 9" id="KW-0624">Polysaccharide degradation</keyword>
<keyword evidence="4" id="KW-0732">Signal</keyword>
<reference evidence="11 12" key="1">
    <citation type="submission" date="2019-02" db="EMBL/GenBank/DDBJ databases">
        <title>Deep-cultivation of Planctomycetes and their phenomic and genomic characterization uncovers novel biology.</title>
        <authorList>
            <person name="Wiegand S."/>
            <person name="Jogler M."/>
            <person name="Boedeker C."/>
            <person name="Pinto D."/>
            <person name="Vollmers J."/>
            <person name="Rivas-Marin E."/>
            <person name="Kohn T."/>
            <person name="Peeters S.H."/>
            <person name="Heuer A."/>
            <person name="Rast P."/>
            <person name="Oberbeckmann S."/>
            <person name="Bunk B."/>
            <person name="Jeske O."/>
            <person name="Meyerdierks A."/>
            <person name="Storesund J.E."/>
            <person name="Kallscheuer N."/>
            <person name="Luecker S."/>
            <person name="Lage O.M."/>
            <person name="Pohl T."/>
            <person name="Merkel B.J."/>
            <person name="Hornburger P."/>
            <person name="Mueller R.-W."/>
            <person name="Bruemmer F."/>
            <person name="Labrenz M."/>
            <person name="Spormann A.M."/>
            <person name="Op Den Camp H."/>
            <person name="Overmann J."/>
            <person name="Amann R."/>
            <person name="Jetten M.S.M."/>
            <person name="Mascher T."/>
            <person name="Medema M.H."/>
            <person name="Devos D.P."/>
            <person name="Kaster A.-K."/>
            <person name="Ovreas L."/>
            <person name="Rohde M."/>
            <person name="Galperin M.Y."/>
            <person name="Jogler C."/>
        </authorList>
    </citation>
    <scope>NUCLEOTIDE SEQUENCE [LARGE SCALE GENOMIC DNA]</scope>
    <source>
        <strain evidence="11 12">Poly51</strain>
    </source>
</reference>
<dbReference type="EMBL" id="SJPW01000007">
    <property type="protein sequence ID" value="TWU47411.1"/>
    <property type="molecule type" value="Genomic_DNA"/>
</dbReference>
<dbReference type="OrthoDB" id="9809277at2"/>
<gene>
    <name evidence="11" type="primary">xynZ_3</name>
    <name evidence="11" type="ORF">Poly51_52110</name>
</gene>
<comment type="catalytic activity">
    <reaction evidence="1 9">
        <text>Endohydrolysis of (1-&gt;4)-beta-D-xylosidic linkages in xylans.</text>
        <dbReference type="EC" id="3.2.1.8"/>
    </reaction>
</comment>
<dbReference type="PROSITE" id="PS51760">
    <property type="entry name" value="GH10_2"/>
    <property type="match status" value="1"/>
</dbReference>
<keyword evidence="5 9" id="KW-0378">Hydrolase</keyword>
<dbReference type="RefSeq" id="WP_146461187.1">
    <property type="nucleotide sequence ID" value="NZ_SJPW01000007.1"/>
</dbReference>
<evidence type="ECO:0000259" key="10">
    <source>
        <dbReference type="PROSITE" id="PS51760"/>
    </source>
</evidence>
<dbReference type="Gene3D" id="2.60.120.260">
    <property type="entry name" value="Galactose-binding domain-like"/>
    <property type="match status" value="1"/>
</dbReference>
<dbReference type="PANTHER" id="PTHR31490">
    <property type="entry name" value="GLYCOSYL HYDROLASE"/>
    <property type="match status" value="1"/>
</dbReference>
<evidence type="ECO:0000256" key="8">
    <source>
        <dbReference type="ARBA" id="ARBA00023326"/>
    </source>
</evidence>
<evidence type="ECO:0000256" key="5">
    <source>
        <dbReference type="ARBA" id="ARBA00022801"/>
    </source>
</evidence>
<dbReference type="EC" id="3.2.1.8" evidence="9"/>
<name>A0A5C6EID1_9BACT</name>
<dbReference type="InterPro" id="IPR017853">
    <property type="entry name" value="GH"/>
</dbReference>
<evidence type="ECO:0000256" key="1">
    <source>
        <dbReference type="ARBA" id="ARBA00000681"/>
    </source>
</evidence>
<dbReference type="InterPro" id="IPR044846">
    <property type="entry name" value="GH10"/>
</dbReference>
<evidence type="ECO:0000313" key="12">
    <source>
        <dbReference type="Proteomes" id="UP000318288"/>
    </source>
</evidence>